<evidence type="ECO:0000256" key="6">
    <source>
        <dbReference type="SAM" id="Phobius"/>
    </source>
</evidence>
<keyword evidence="5 6" id="KW-0472">Membrane</keyword>
<accession>A0A9J6BPJ1</accession>
<keyword evidence="4 6" id="KW-1133">Transmembrane helix</keyword>
<reference evidence="7" key="1">
    <citation type="submission" date="2021-03" db="EMBL/GenBank/DDBJ databases">
        <title>Chromosome level genome of the anhydrobiotic midge Polypedilum vanderplanki.</title>
        <authorList>
            <person name="Yoshida Y."/>
            <person name="Kikawada T."/>
            <person name="Gusev O."/>
        </authorList>
    </citation>
    <scope>NUCLEOTIDE SEQUENCE</scope>
    <source>
        <strain evidence="7">NIAS01</strain>
        <tissue evidence="7">Whole body or cell culture</tissue>
    </source>
</reference>
<keyword evidence="3 6" id="KW-0812">Transmembrane</keyword>
<evidence type="ECO:0000256" key="2">
    <source>
        <dbReference type="ARBA" id="ARBA00022475"/>
    </source>
</evidence>
<evidence type="ECO:0000313" key="7">
    <source>
        <dbReference type="EMBL" id="KAG5671639.1"/>
    </source>
</evidence>
<name>A0A9J6BPJ1_POLVA</name>
<protein>
    <submittedName>
        <fullName evidence="7">Uncharacterized protein</fullName>
    </submittedName>
</protein>
<dbReference type="Pfam" id="PF08395">
    <property type="entry name" value="7tm_7"/>
    <property type="match status" value="1"/>
</dbReference>
<gene>
    <name evidence="7" type="ORF">PVAND_001830</name>
</gene>
<dbReference type="GO" id="GO:0005886">
    <property type="term" value="C:plasma membrane"/>
    <property type="evidence" value="ECO:0007669"/>
    <property type="project" value="UniProtKB-SubCell"/>
</dbReference>
<evidence type="ECO:0000256" key="4">
    <source>
        <dbReference type="ARBA" id="ARBA00022989"/>
    </source>
</evidence>
<organism evidence="7 8">
    <name type="scientific">Polypedilum vanderplanki</name>
    <name type="common">Sleeping chironomid midge</name>
    <dbReference type="NCBI Taxonomy" id="319348"/>
    <lineage>
        <taxon>Eukaryota</taxon>
        <taxon>Metazoa</taxon>
        <taxon>Ecdysozoa</taxon>
        <taxon>Arthropoda</taxon>
        <taxon>Hexapoda</taxon>
        <taxon>Insecta</taxon>
        <taxon>Pterygota</taxon>
        <taxon>Neoptera</taxon>
        <taxon>Endopterygota</taxon>
        <taxon>Diptera</taxon>
        <taxon>Nematocera</taxon>
        <taxon>Chironomoidea</taxon>
        <taxon>Chironomidae</taxon>
        <taxon>Chironominae</taxon>
        <taxon>Polypedilum</taxon>
        <taxon>Polypedilum</taxon>
    </lineage>
</organism>
<sequence length="109" mass="12562">MNEKFSAKRFLNSIEIDNAIEIYDKLYNVINLINKNLTFVLITYFGYSLIEILFSTYCIVREHVQNTSGKYVYSFPSGMWVFGQMYLMIISITASTNASTIAKKTKTIT</sequence>
<comment type="subcellular location">
    <subcellularLocation>
        <location evidence="1">Cell membrane</location>
        <topology evidence="1">Multi-pass membrane protein</topology>
    </subcellularLocation>
</comment>
<proteinExistence type="predicted"/>
<feature type="transmembrane region" description="Helical" evidence="6">
    <location>
        <begin position="72"/>
        <end position="94"/>
    </location>
</feature>
<dbReference type="InterPro" id="IPR013604">
    <property type="entry name" value="7TM_chemorcpt"/>
</dbReference>
<evidence type="ECO:0000256" key="1">
    <source>
        <dbReference type="ARBA" id="ARBA00004651"/>
    </source>
</evidence>
<comment type="caution">
    <text evidence="7">The sequence shown here is derived from an EMBL/GenBank/DDBJ whole genome shotgun (WGS) entry which is preliminary data.</text>
</comment>
<keyword evidence="2" id="KW-1003">Cell membrane</keyword>
<feature type="transmembrane region" description="Helical" evidence="6">
    <location>
        <begin position="37"/>
        <end position="60"/>
    </location>
</feature>
<keyword evidence="8" id="KW-1185">Reference proteome</keyword>
<dbReference type="AlphaFoldDB" id="A0A9J6BPJ1"/>
<dbReference type="EMBL" id="JADBJN010000003">
    <property type="protein sequence ID" value="KAG5671639.1"/>
    <property type="molecule type" value="Genomic_DNA"/>
</dbReference>
<dbReference type="GO" id="GO:0050909">
    <property type="term" value="P:sensory perception of taste"/>
    <property type="evidence" value="ECO:0007669"/>
    <property type="project" value="InterPro"/>
</dbReference>
<evidence type="ECO:0000313" key="8">
    <source>
        <dbReference type="Proteomes" id="UP001107558"/>
    </source>
</evidence>
<evidence type="ECO:0000256" key="3">
    <source>
        <dbReference type="ARBA" id="ARBA00022692"/>
    </source>
</evidence>
<evidence type="ECO:0000256" key="5">
    <source>
        <dbReference type="ARBA" id="ARBA00023136"/>
    </source>
</evidence>
<dbReference type="Proteomes" id="UP001107558">
    <property type="component" value="Chromosome 3"/>
</dbReference>